<name>A0ABQ4XKX0_9ASTR</name>
<evidence type="ECO:0000313" key="3">
    <source>
        <dbReference type="Proteomes" id="UP001151760"/>
    </source>
</evidence>
<accession>A0ABQ4XKX0</accession>
<feature type="compositionally biased region" description="Basic and acidic residues" evidence="1">
    <location>
        <begin position="292"/>
        <end position="305"/>
    </location>
</feature>
<organism evidence="2 3">
    <name type="scientific">Tanacetum coccineum</name>
    <dbReference type="NCBI Taxonomy" id="301880"/>
    <lineage>
        <taxon>Eukaryota</taxon>
        <taxon>Viridiplantae</taxon>
        <taxon>Streptophyta</taxon>
        <taxon>Embryophyta</taxon>
        <taxon>Tracheophyta</taxon>
        <taxon>Spermatophyta</taxon>
        <taxon>Magnoliopsida</taxon>
        <taxon>eudicotyledons</taxon>
        <taxon>Gunneridae</taxon>
        <taxon>Pentapetalae</taxon>
        <taxon>asterids</taxon>
        <taxon>campanulids</taxon>
        <taxon>Asterales</taxon>
        <taxon>Asteraceae</taxon>
        <taxon>Asteroideae</taxon>
        <taxon>Anthemideae</taxon>
        <taxon>Anthemidinae</taxon>
        <taxon>Tanacetum</taxon>
    </lineage>
</organism>
<evidence type="ECO:0000256" key="1">
    <source>
        <dbReference type="SAM" id="MobiDB-lite"/>
    </source>
</evidence>
<gene>
    <name evidence="2" type="ORF">Tco_0680579</name>
</gene>
<reference evidence="2" key="1">
    <citation type="journal article" date="2022" name="Int. J. Mol. Sci.">
        <title>Draft Genome of Tanacetum Coccineum: Genomic Comparison of Closely Related Tanacetum-Family Plants.</title>
        <authorList>
            <person name="Yamashiro T."/>
            <person name="Shiraishi A."/>
            <person name="Nakayama K."/>
            <person name="Satake H."/>
        </authorList>
    </citation>
    <scope>NUCLEOTIDE SEQUENCE</scope>
</reference>
<dbReference type="EMBL" id="BQNB010009620">
    <property type="protein sequence ID" value="GJS66015.1"/>
    <property type="molecule type" value="Genomic_DNA"/>
</dbReference>
<evidence type="ECO:0000313" key="2">
    <source>
        <dbReference type="EMBL" id="GJS66015.1"/>
    </source>
</evidence>
<feature type="compositionally biased region" description="Acidic residues" evidence="1">
    <location>
        <begin position="279"/>
        <end position="288"/>
    </location>
</feature>
<proteinExistence type="predicted"/>
<feature type="region of interest" description="Disordered" evidence="1">
    <location>
        <begin position="265"/>
        <end position="379"/>
    </location>
</feature>
<keyword evidence="3" id="KW-1185">Reference proteome</keyword>
<dbReference type="Proteomes" id="UP001151760">
    <property type="component" value="Unassembled WGS sequence"/>
</dbReference>
<comment type="caution">
    <text evidence="2">The sequence shown here is derived from an EMBL/GenBank/DDBJ whole genome shotgun (WGS) entry which is preliminary data.</text>
</comment>
<sequence>MDALALTPCYYAFLITADVPEVYMHQFWDSIHKHDTFYRFKMDKRKRFKLTLEIFRDIFKICPRMHQPWRTFAALINRSLSRKTNSLDKLCLSRAQILRASLRNKIGIHTSKDEYLINTLRFVSKKEETQIYGAILPESLTSPEMKETKAYKTYLDFATRATPPKITRKIKKASPSKKDLNLNLVPVDEEPKSAKKKVPAKKTTRKQTLGVFIRDNSVESSSKRNEKYKEVCKKSLRDFHKTRLSGSGTVTKSAPSAIKIKPLVTNKGTGAKPGVPDVTEYDSTESESESWGNDKDDINDDHDLSGEDNDQENDSDDDKTQLDNENESDSVHETVENEAGFESDHQENEEEDEMLKKKRRTSDEDKEMDYTTSQLYDDVDIRLNKPVQADDEKVQKEGTDAELTYI</sequence>
<feature type="compositionally biased region" description="Acidic residues" evidence="1">
    <location>
        <begin position="306"/>
        <end position="317"/>
    </location>
</feature>
<feature type="compositionally biased region" description="Basic residues" evidence="1">
    <location>
        <begin position="194"/>
        <end position="205"/>
    </location>
</feature>
<feature type="region of interest" description="Disordered" evidence="1">
    <location>
        <begin position="188"/>
        <end position="208"/>
    </location>
</feature>
<reference evidence="2" key="2">
    <citation type="submission" date="2022-01" db="EMBL/GenBank/DDBJ databases">
        <authorList>
            <person name="Yamashiro T."/>
            <person name="Shiraishi A."/>
            <person name="Satake H."/>
            <person name="Nakayama K."/>
        </authorList>
    </citation>
    <scope>NUCLEOTIDE SEQUENCE</scope>
</reference>
<protein>
    <submittedName>
        <fullName evidence="2">Uncharacterized protein</fullName>
    </submittedName>
</protein>